<dbReference type="RefSeq" id="WP_048597492.1">
    <property type="nucleotide sequence ID" value="NZ_CBFHGK010000009.1"/>
</dbReference>
<dbReference type="InterPro" id="IPR029044">
    <property type="entry name" value="Nucleotide-diphossugar_trans"/>
</dbReference>
<dbReference type="InterPro" id="IPR025877">
    <property type="entry name" value="MobA-like_NTP_Trfase"/>
</dbReference>
<feature type="domain" description="MobA-like NTP transferase" evidence="2">
    <location>
        <begin position="6"/>
        <end position="162"/>
    </location>
</feature>
<organism evidence="3 4">
    <name type="scientific">Nereida ignava</name>
    <dbReference type="NCBI Taxonomy" id="282199"/>
    <lineage>
        <taxon>Bacteria</taxon>
        <taxon>Pseudomonadati</taxon>
        <taxon>Pseudomonadota</taxon>
        <taxon>Alphaproteobacteria</taxon>
        <taxon>Rhodobacterales</taxon>
        <taxon>Roseobacteraceae</taxon>
        <taxon>Nereida</taxon>
    </lineage>
</organism>
<dbReference type="CDD" id="cd04182">
    <property type="entry name" value="GT_2_like_f"/>
    <property type="match status" value="1"/>
</dbReference>
<evidence type="ECO:0000256" key="1">
    <source>
        <dbReference type="ARBA" id="ARBA00022842"/>
    </source>
</evidence>
<dbReference type="Gene3D" id="3.90.550.10">
    <property type="entry name" value="Spore Coat Polysaccharide Biosynthesis Protein SpsA, Chain A"/>
    <property type="match status" value="1"/>
</dbReference>
<proteinExistence type="predicted"/>
<sequence>MHLAILIPAAGASTRMRGADKCFEDVSGTPCLTAMVQRALKVTDDVIVTVPAADHPRMSLTDGATAVICKNAHEGMSASLKAGVASLPSHVTAVMILPADMPAITASDLSMIWAVFQASRLKILQAATADGKAGHPVIFDRSLFVQFDGLSGDRGAASIVSDNAKHHGSIPLEGDRATLDLDTPEAWQTWRTSHGLSGLAALLGNQ</sequence>
<dbReference type="AlphaFoldDB" id="A0A0U1NHJ0"/>
<dbReference type="EMBL" id="CVQV01000002">
    <property type="protein sequence ID" value="CRK74206.1"/>
    <property type="molecule type" value="Genomic_DNA"/>
</dbReference>
<dbReference type="GO" id="GO:0016779">
    <property type="term" value="F:nucleotidyltransferase activity"/>
    <property type="evidence" value="ECO:0007669"/>
    <property type="project" value="UniProtKB-ARBA"/>
</dbReference>
<evidence type="ECO:0000259" key="2">
    <source>
        <dbReference type="Pfam" id="PF12804"/>
    </source>
</evidence>
<accession>A0A0U1NHJ0</accession>
<reference evidence="3 4" key="1">
    <citation type="submission" date="2015-04" db="EMBL/GenBank/DDBJ databases">
        <authorList>
            <person name="Syromyatnikov M.Y."/>
            <person name="Popov V.N."/>
        </authorList>
    </citation>
    <scope>NUCLEOTIDE SEQUENCE [LARGE SCALE GENOMIC DNA]</scope>
    <source>
        <strain evidence="3 4">CECT 5292</strain>
    </source>
</reference>
<dbReference type="STRING" id="282199.GCA_001049735_00233"/>
<dbReference type="SUPFAM" id="SSF53448">
    <property type="entry name" value="Nucleotide-diphospho-sugar transferases"/>
    <property type="match status" value="1"/>
</dbReference>
<dbReference type="PANTHER" id="PTHR43777">
    <property type="entry name" value="MOLYBDENUM COFACTOR CYTIDYLYLTRANSFERASE"/>
    <property type="match status" value="1"/>
</dbReference>
<protein>
    <submittedName>
        <fullName evidence="3">Molybdopterin-guanine dinucleotide biosynthesis protein MobA</fullName>
    </submittedName>
</protein>
<gene>
    <name evidence="3" type="ORF">NIG5292_00233</name>
</gene>
<dbReference type="PANTHER" id="PTHR43777:SF1">
    <property type="entry name" value="MOLYBDENUM COFACTOR CYTIDYLYLTRANSFERASE"/>
    <property type="match status" value="1"/>
</dbReference>
<keyword evidence="4" id="KW-1185">Reference proteome</keyword>
<dbReference type="Proteomes" id="UP000048949">
    <property type="component" value="Unassembled WGS sequence"/>
</dbReference>
<evidence type="ECO:0000313" key="4">
    <source>
        <dbReference type="Proteomes" id="UP000048949"/>
    </source>
</evidence>
<evidence type="ECO:0000313" key="3">
    <source>
        <dbReference type="EMBL" id="CRK74206.1"/>
    </source>
</evidence>
<name>A0A0U1NHJ0_9RHOB</name>
<keyword evidence="1" id="KW-0460">Magnesium</keyword>
<dbReference type="Pfam" id="PF12804">
    <property type="entry name" value="NTP_transf_3"/>
    <property type="match status" value="1"/>
</dbReference>